<feature type="transmembrane region" description="Helical" evidence="16">
    <location>
        <begin position="296"/>
        <end position="316"/>
    </location>
</feature>
<dbReference type="InterPro" id="IPR035914">
    <property type="entry name" value="Sperma_CUB_dom_sf"/>
</dbReference>
<feature type="transmembrane region" description="Helical" evidence="16">
    <location>
        <begin position="180"/>
        <end position="201"/>
    </location>
</feature>
<feature type="transmembrane region" description="Helical" evidence="16">
    <location>
        <begin position="117"/>
        <end position="138"/>
    </location>
</feature>
<dbReference type="GO" id="GO:0018996">
    <property type="term" value="P:molting cycle, collagen and cuticulin-based cuticle"/>
    <property type="evidence" value="ECO:0007669"/>
    <property type="project" value="UniProtKB-ARBA"/>
</dbReference>
<evidence type="ECO:0000256" key="7">
    <source>
        <dbReference type="ARBA" id="ARBA00022833"/>
    </source>
</evidence>
<dbReference type="Pfam" id="PF00090">
    <property type="entry name" value="TSP_1"/>
    <property type="match status" value="1"/>
</dbReference>
<dbReference type="SUPFAM" id="SSF82895">
    <property type="entry name" value="TSP-1 type 1 repeat"/>
    <property type="match status" value="1"/>
</dbReference>
<dbReference type="Gene3D" id="2.60.120.290">
    <property type="entry name" value="Spermadhesin, CUB domain"/>
    <property type="match status" value="1"/>
</dbReference>
<keyword evidence="2" id="KW-0245">EGF-like domain</keyword>
<feature type="transmembrane region" description="Helical" evidence="16">
    <location>
        <begin position="253"/>
        <end position="276"/>
    </location>
</feature>
<dbReference type="SMART" id="SM00209">
    <property type="entry name" value="TSP1"/>
    <property type="match status" value="1"/>
</dbReference>
<feature type="active site" evidence="14">
    <location>
        <position position="714"/>
    </location>
</feature>
<keyword evidence="5 14" id="KW-0479">Metal-binding</keyword>
<evidence type="ECO:0000256" key="3">
    <source>
        <dbReference type="ARBA" id="ARBA00022670"/>
    </source>
</evidence>
<dbReference type="GO" id="GO:0006508">
    <property type="term" value="P:proteolysis"/>
    <property type="evidence" value="ECO:0007669"/>
    <property type="project" value="UniProtKB-KW"/>
</dbReference>
<feature type="transmembrane region" description="Helical" evidence="16">
    <location>
        <begin position="336"/>
        <end position="356"/>
    </location>
</feature>
<dbReference type="Pfam" id="PF00431">
    <property type="entry name" value="CUB"/>
    <property type="match status" value="1"/>
</dbReference>
<dbReference type="InterPro" id="IPR024079">
    <property type="entry name" value="MetalloPept_cat_dom_sf"/>
</dbReference>
<evidence type="ECO:0000256" key="11">
    <source>
        <dbReference type="ARBA" id="ARBA00023157"/>
    </source>
</evidence>
<evidence type="ECO:0000256" key="8">
    <source>
        <dbReference type="ARBA" id="ARBA00022989"/>
    </source>
</evidence>
<feature type="domain" description="Peptidase M12A" evidence="18">
    <location>
        <begin position="619"/>
        <end position="816"/>
    </location>
</feature>
<dbReference type="GO" id="GO:0016020">
    <property type="term" value="C:membrane"/>
    <property type="evidence" value="ECO:0007669"/>
    <property type="project" value="UniProtKB-SubCell"/>
</dbReference>
<evidence type="ECO:0000256" key="14">
    <source>
        <dbReference type="PROSITE-ProRule" id="PRU01211"/>
    </source>
</evidence>
<feature type="transmembrane region" description="Helical" evidence="16">
    <location>
        <begin position="31"/>
        <end position="53"/>
    </location>
</feature>
<dbReference type="FunFam" id="3.40.390.10:FF:000028">
    <property type="entry name" value="Zinc metalloproteinase"/>
    <property type="match status" value="1"/>
</dbReference>
<keyword evidence="7 14" id="KW-0862">Zinc</keyword>
<reference evidence="19 20" key="1">
    <citation type="submission" date="2019-10" db="EMBL/GenBank/DDBJ databases">
        <title>Assembly and Annotation for the nematode Trichostrongylus colubriformis.</title>
        <authorList>
            <person name="Martin J."/>
        </authorList>
    </citation>
    <scope>NUCLEOTIDE SEQUENCE [LARGE SCALE GENOMIC DNA]</scope>
    <source>
        <strain evidence="19">G859</strain>
        <tissue evidence="19">Whole worm</tissue>
    </source>
</reference>
<dbReference type="GO" id="GO:0004222">
    <property type="term" value="F:metalloendopeptidase activity"/>
    <property type="evidence" value="ECO:0007669"/>
    <property type="project" value="UniProtKB-UniRule"/>
</dbReference>
<dbReference type="PRINTS" id="PR00480">
    <property type="entry name" value="ASTACIN"/>
</dbReference>
<dbReference type="PROSITE" id="PS00022">
    <property type="entry name" value="EGF_1"/>
    <property type="match status" value="1"/>
</dbReference>
<keyword evidence="9 14" id="KW-0482">Metalloprotease</keyword>
<feature type="binding site" evidence="14">
    <location>
        <position position="717"/>
    </location>
    <ligand>
        <name>Zn(2+)</name>
        <dbReference type="ChEBI" id="CHEBI:29105"/>
        <note>catalytic</note>
    </ligand>
</feature>
<dbReference type="Proteomes" id="UP001331761">
    <property type="component" value="Unassembled WGS sequence"/>
</dbReference>
<keyword evidence="12" id="KW-0325">Glycoprotein</keyword>
<comment type="cofactor">
    <cofactor evidence="14 15">
        <name>Zn(2+)</name>
        <dbReference type="ChEBI" id="CHEBI:29105"/>
    </cofactor>
    <text evidence="14 15">Binds 1 zinc ion per subunit.</text>
</comment>
<proteinExistence type="predicted"/>
<dbReference type="CDD" id="cd04280">
    <property type="entry name" value="ZnMc_astacin_like"/>
    <property type="match status" value="1"/>
</dbReference>
<evidence type="ECO:0000313" key="20">
    <source>
        <dbReference type="Proteomes" id="UP001331761"/>
    </source>
</evidence>
<feature type="transmembrane region" description="Helical" evidence="16">
    <location>
        <begin position="144"/>
        <end position="168"/>
    </location>
</feature>
<feature type="binding site" evidence="14">
    <location>
        <position position="723"/>
    </location>
    <ligand>
        <name>Zn(2+)</name>
        <dbReference type="ChEBI" id="CHEBI:29105"/>
        <note>catalytic</note>
    </ligand>
</feature>
<evidence type="ECO:0000256" key="1">
    <source>
        <dbReference type="ARBA" id="ARBA00004370"/>
    </source>
</evidence>
<dbReference type="PANTHER" id="PTHR10127">
    <property type="entry name" value="DISCOIDIN, CUB, EGF, LAMININ , AND ZINC METALLOPROTEASE DOMAIN CONTAINING"/>
    <property type="match status" value="1"/>
</dbReference>
<evidence type="ECO:0000256" key="13">
    <source>
        <dbReference type="PROSITE-ProRule" id="PRU00059"/>
    </source>
</evidence>
<evidence type="ECO:0000259" key="18">
    <source>
        <dbReference type="PROSITE" id="PS51864"/>
    </source>
</evidence>
<dbReference type="InterPro" id="IPR034035">
    <property type="entry name" value="Astacin-like_dom"/>
</dbReference>
<protein>
    <recommendedName>
        <fullName evidence="15">Metalloendopeptidase</fullName>
        <ecNumber evidence="15">3.4.24.-</ecNumber>
    </recommendedName>
</protein>
<comment type="caution">
    <text evidence="19">The sequence shown here is derived from an EMBL/GenBank/DDBJ whole genome shotgun (WGS) entry which is preliminary data.</text>
</comment>
<keyword evidence="3 14" id="KW-0645">Protease</keyword>
<feature type="domain" description="CUB" evidence="17">
    <location>
        <begin position="861"/>
        <end position="975"/>
    </location>
</feature>
<dbReference type="SMART" id="SM00235">
    <property type="entry name" value="ZnMc"/>
    <property type="match status" value="1"/>
</dbReference>
<feature type="binding site" evidence="14">
    <location>
        <position position="713"/>
    </location>
    <ligand>
        <name>Zn(2+)</name>
        <dbReference type="ChEBI" id="CHEBI:29105"/>
        <note>catalytic</note>
    </ligand>
</feature>
<evidence type="ECO:0000256" key="5">
    <source>
        <dbReference type="ARBA" id="ARBA00022723"/>
    </source>
</evidence>
<dbReference type="EC" id="3.4.24.-" evidence="15"/>
<dbReference type="SUPFAM" id="SSF49854">
    <property type="entry name" value="Spermadhesin, CUB domain"/>
    <property type="match status" value="1"/>
</dbReference>
<accession>A0AAN8G923</accession>
<dbReference type="InterPro" id="IPR000742">
    <property type="entry name" value="EGF"/>
</dbReference>
<dbReference type="SMART" id="SM00042">
    <property type="entry name" value="CUB"/>
    <property type="match status" value="1"/>
</dbReference>
<sequence length="1110" mass="122588">MVVSKGHNIVSDATIVSAKPEKHRNRKGMSWPTAAIFIVGDMMGGGMIALPIAVVNAGLVPGITIIILAAIFTGYTGVQLGENWTLMQKRWPEYKSHCRRPYPEMAYRAMGTKAKRLVEFCLCLTQFGIATVLTLLAANNLSNLLAAVGFSINFCYVILLIAAVLWPFVMLKSPMDFWQAAVGAAVSSTVAAILIVSGAIHDAPVCRQNVTYPDFSFTNLFLAYGTIAFAYGGHGAFPTIQHDMTKPFRFNRAVWASYIFILIVYIIVSSAGYSVYGDSMRDTVIPSLQVGWLSQLVNVMITVHVLPTVVIVFSPLAQQVEEWTSVPQRHFSKRRFAVRSLILLGIVFTAETIPHFGVFLDLVGGSTITLMTMLLPSVFYLFLFASHNKREGLINTMKISPDSPDNQLAGLIDIWRYTSKPVLLFNGASFVFGLLGGIAASYSAIGELLDAKMAPPCYVQWFTTGLHVAASTGASTHCCGPFMNLTLNHSVSCQPPSIFMLLLFLLYAFVSYVLGSNVGRRELETHFDVGDSSLDSVGDVLLKLKKLAHQRAFGNREFGHDAEEDSKKPVAISVLQPTVAKEVSPYLFEGDIFLSKKQAISILKEVSGIESASKKRRRSFDASPESKWPTAAPIKYRFHESIDFYALSNIIKAVRYWENVTCLQFENTPDVTDGEDFIEFFQGQGCYSMIGRNGGRQGISIGENCVKAGVIEHEIGHAIGMWHEQSRPDAQSYIKVESDFILPSYVSDFLQRDKDIDTLGLPYDLGSVMHYGSTAFSVDQTSKTLITRDPLYQSTIGQRESLSFLDIETINKAYCSDRCSGTNDCKNGGYPHPRHCDTCLCPNGLSGTKCEDFEPPRKAECGGKVRVTEEWQSIESPGFPDPGYDPDQKCNWFFEAPAGKRIEFEFIEEFSFLCTSTCVDYVEMKISADLRPTGYRWCCYNMPKGTFISEINVAVIIFRSQLSNDVGFKLQARSTDLPARTTPLPVTATTTPLPTTVAGTDMWTEWGPWSQCSRSCGGCGIMSRVRICRTKQCTGRRQEFSTCNLTACPVDKHCAKLLTNDKICDGRVCTKASQALSGCQQPQCCPPFINVDGTCQSDSPLLSDFEISKK</sequence>
<evidence type="ECO:0000259" key="17">
    <source>
        <dbReference type="PROSITE" id="PS01180"/>
    </source>
</evidence>
<gene>
    <name evidence="19" type="ORF">GCK32_000370</name>
</gene>
<dbReference type="Gene3D" id="3.40.390.10">
    <property type="entry name" value="Collagenase (Catalytic Domain)"/>
    <property type="match status" value="1"/>
</dbReference>
<dbReference type="InterPro" id="IPR000859">
    <property type="entry name" value="CUB_dom"/>
</dbReference>
<dbReference type="PROSITE" id="PS01180">
    <property type="entry name" value="CUB"/>
    <property type="match status" value="1"/>
</dbReference>
<organism evidence="19 20">
    <name type="scientific">Trichostrongylus colubriformis</name>
    <name type="common">Black scour worm</name>
    <dbReference type="NCBI Taxonomy" id="6319"/>
    <lineage>
        <taxon>Eukaryota</taxon>
        <taxon>Metazoa</taxon>
        <taxon>Ecdysozoa</taxon>
        <taxon>Nematoda</taxon>
        <taxon>Chromadorea</taxon>
        <taxon>Rhabditida</taxon>
        <taxon>Rhabditina</taxon>
        <taxon>Rhabditomorpha</taxon>
        <taxon>Strongyloidea</taxon>
        <taxon>Trichostrongylidae</taxon>
        <taxon>Trichostrongylus</taxon>
    </lineage>
</organism>
<dbReference type="InterPro" id="IPR036383">
    <property type="entry name" value="TSP1_rpt_sf"/>
</dbReference>
<dbReference type="GO" id="GO:0008270">
    <property type="term" value="F:zinc ion binding"/>
    <property type="evidence" value="ECO:0007669"/>
    <property type="project" value="UniProtKB-UniRule"/>
</dbReference>
<evidence type="ECO:0000256" key="16">
    <source>
        <dbReference type="SAM" id="Phobius"/>
    </source>
</evidence>
<feature type="transmembrane region" description="Helical" evidence="16">
    <location>
        <begin position="422"/>
        <end position="445"/>
    </location>
</feature>
<evidence type="ECO:0000256" key="12">
    <source>
        <dbReference type="ARBA" id="ARBA00023180"/>
    </source>
</evidence>
<keyword evidence="20" id="KW-1185">Reference proteome</keyword>
<dbReference type="SUPFAM" id="SSF55486">
    <property type="entry name" value="Metalloproteases ('zincins'), catalytic domain"/>
    <property type="match status" value="1"/>
</dbReference>
<feature type="transmembrane region" description="Helical" evidence="16">
    <location>
        <begin position="59"/>
        <end position="80"/>
    </location>
</feature>
<dbReference type="Pfam" id="PF01400">
    <property type="entry name" value="Astacin"/>
    <property type="match status" value="1"/>
</dbReference>
<dbReference type="Gene3D" id="2.20.100.10">
    <property type="entry name" value="Thrombospondin type-1 (TSP1) repeat"/>
    <property type="match status" value="1"/>
</dbReference>
<feature type="transmembrane region" description="Helical" evidence="16">
    <location>
        <begin position="221"/>
        <end position="241"/>
    </location>
</feature>
<keyword evidence="10 16" id="KW-0472">Membrane</keyword>
<evidence type="ECO:0000256" key="6">
    <source>
        <dbReference type="ARBA" id="ARBA00022801"/>
    </source>
</evidence>
<feature type="transmembrane region" description="Helical" evidence="16">
    <location>
        <begin position="362"/>
        <end position="383"/>
    </location>
</feature>
<dbReference type="InterPro" id="IPR001506">
    <property type="entry name" value="Peptidase_M12A"/>
</dbReference>
<dbReference type="FunFam" id="1.20.1740.10:FF:000052">
    <property type="entry name" value="Lysine histidine transporter-like 3"/>
    <property type="match status" value="1"/>
</dbReference>
<keyword evidence="11" id="KW-1015">Disulfide bond</keyword>
<comment type="subcellular location">
    <subcellularLocation>
        <location evidence="1">Membrane</location>
    </subcellularLocation>
</comment>
<evidence type="ECO:0000256" key="10">
    <source>
        <dbReference type="ARBA" id="ARBA00023136"/>
    </source>
</evidence>
<dbReference type="PROSITE" id="PS51864">
    <property type="entry name" value="ASTACIN"/>
    <property type="match status" value="1"/>
</dbReference>
<evidence type="ECO:0000256" key="4">
    <source>
        <dbReference type="ARBA" id="ARBA00022692"/>
    </source>
</evidence>
<dbReference type="PANTHER" id="PTHR10127:SF849">
    <property type="entry name" value="ZINC METALLOPROTEINASE NAS-36"/>
    <property type="match status" value="1"/>
</dbReference>
<dbReference type="Pfam" id="PF01490">
    <property type="entry name" value="Aa_trans"/>
    <property type="match status" value="1"/>
</dbReference>
<dbReference type="EMBL" id="WIXE01000648">
    <property type="protein sequence ID" value="KAK5986395.1"/>
    <property type="molecule type" value="Genomic_DNA"/>
</dbReference>
<dbReference type="InterPro" id="IPR013057">
    <property type="entry name" value="AA_transpt_TM"/>
</dbReference>
<keyword evidence="6 14" id="KW-0378">Hydrolase</keyword>
<evidence type="ECO:0000313" key="19">
    <source>
        <dbReference type="EMBL" id="KAK5986395.1"/>
    </source>
</evidence>
<evidence type="ECO:0000256" key="15">
    <source>
        <dbReference type="RuleBase" id="RU361183"/>
    </source>
</evidence>
<dbReference type="AlphaFoldDB" id="A0AAN8G923"/>
<keyword evidence="8 16" id="KW-1133">Transmembrane helix</keyword>
<dbReference type="InterPro" id="IPR000884">
    <property type="entry name" value="TSP1_rpt"/>
</dbReference>
<dbReference type="CDD" id="cd00041">
    <property type="entry name" value="CUB"/>
    <property type="match status" value="1"/>
</dbReference>
<dbReference type="InterPro" id="IPR006026">
    <property type="entry name" value="Peptidase_Metallo"/>
</dbReference>
<name>A0AAN8G923_TRICO</name>
<evidence type="ECO:0000256" key="2">
    <source>
        <dbReference type="ARBA" id="ARBA00022536"/>
    </source>
</evidence>
<comment type="caution">
    <text evidence="13">Lacks conserved residue(s) required for the propagation of feature annotation.</text>
</comment>
<dbReference type="PROSITE" id="PS50092">
    <property type="entry name" value="TSP1"/>
    <property type="match status" value="1"/>
</dbReference>
<keyword evidence="4 16" id="KW-0812">Transmembrane</keyword>
<evidence type="ECO:0000256" key="9">
    <source>
        <dbReference type="ARBA" id="ARBA00023049"/>
    </source>
</evidence>